<accession>A0A9Q1EAW4</accession>
<reference evidence="2" key="1">
    <citation type="journal article" date="2023" name="Science">
        <title>Genome structures resolve the early diversification of teleost fishes.</title>
        <authorList>
            <person name="Parey E."/>
            <person name="Louis A."/>
            <person name="Montfort J."/>
            <person name="Bouchez O."/>
            <person name="Roques C."/>
            <person name="Iampietro C."/>
            <person name="Lluch J."/>
            <person name="Castinel A."/>
            <person name="Donnadieu C."/>
            <person name="Desvignes T."/>
            <person name="Floi Bucao C."/>
            <person name="Jouanno E."/>
            <person name="Wen M."/>
            <person name="Mejri S."/>
            <person name="Dirks R."/>
            <person name="Jansen H."/>
            <person name="Henkel C."/>
            <person name="Chen W.J."/>
            <person name="Zahm M."/>
            <person name="Cabau C."/>
            <person name="Klopp C."/>
            <person name="Thompson A.W."/>
            <person name="Robinson-Rechavi M."/>
            <person name="Braasch I."/>
            <person name="Lecointre G."/>
            <person name="Bobe J."/>
            <person name="Postlethwait J.H."/>
            <person name="Berthelot C."/>
            <person name="Roest Crollius H."/>
            <person name="Guiguen Y."/>
        </authorList>
    </citation>
    <scope>NUCLEOTIDE SEQUENCE</scope>
    <source>
        <strain evidence="2">WJC10195</strain>
    </source>
</reference>
<keyword evidence="3" id="KW-1185">Reference proteome</keyword>
<evidence type="ECO:0000256" key="1">
    <source>
        <dbReference type="SAM" id="MobiDB-lite"/>
    </source>
</evidence>
<organism evidence="2 3">
    <name type="scientific">Synaphobranchus kaupii</name>
    <name type="common">Kaup's arrowtooth eel</name>
    <dbReference type="NCBI Taxonomy" id="118154"/>
    <lineage>
        <taxon>Eukaryota</taxon>
        <taxon>Metazoa</taxon>
        <taxon>Chordata</taxon>
        <taxon>Craniata</taxon>
        <taxon>Vertebrata</taxon>
        <taxon>Euteleostomi</taxon>
        <taxon>Actinopterygii</taxon>
        <taxon>Neopterygii</taxon>
        <taxon>Teleostei</taxon>
        <taxon>Anguilliformes</taxon>
        <taxon>Synaphobranchidae</taxon>
        <taxon>Synaphobranchus</taxon>
    </lineage>
</organism>
<name>A0A9Q1EAW4_SYNKA</name>
<feature type="region of interest" description="Disordered" evidence="1">
    <location>
        <begin position="157"/>
        <end position="191"/>
    </location>
</feature>
<evidence type="ECO:0000313" key="2">
    <source>
        <dbReference type="EMBL" id="KAJ8335442.1"/>
    </source>
</evidence>
<dbReference type="AlphaFoldDB" id="A0A9Q1EAW4"/>
<dbReference type="Proteomes" id="UP001152622">
    <property type="component" value="Chromosome 20"/>
</dbReference>
<protein>
    <submittedName>
        <fullName evidence="2">Uncharacterized protein</fullName>
    </submittedName>
</protein>
<comment type="caution">
    <text evidence="2">The sequence shown here is derived from an EMBL/GenBank/DDBJ whole genome shotgun (WGS) entry which is preliminary data.</text>
</comment>
<sequence>MPFSHFLLRVFRRGAGRVARLVFLSAGVPLRAKRGRGVLSPGPSPVALALWEHAFPLGPIIVFNICKKPTESYNTLTEGPDTLTVSRPHILNRPAVRTRLFFSPNAFKAKKTRKKKKKKPIKLSSFEILHALALSLSPRKELFDVAPLGPDWWTTGEVSEGPRRIGRGMQASGAETGHLRSEPHTPVTASLQPALPIPLPLV</sequence>
<evidence type="ECO:0000313" key="3">
    <source>
        <dbReference type="Proteomes" id="UP001152622"/>
    </source>
</evidence>
<proteinExistence type="predicted"/>
<gene>
    <name evidence="2" type="ORF">SKAU_G00387840</name>
</gene>
<dbReference type="EMBL" id="JAINUF010000020">
    <property type="protein sequence ID" value="KAJ8335442.1"/>
    <property type="molecule type" value="Genomic_DNA"/>
</dbReference>